<accession>A0A0F9HGE0</accession>
<sequence length="189" mass="19802">MADCIDTIVIENMDFCADQENPAGVSPVEIFAAKVQDFDSIIAPLALNVATTLEEAGSIAGPHTFPADKGFFKITILPETGVVETANQGEKGSKTNSNSFGGTLPGTGAKVSGFIRKYQNVPMIFLVTQINGEVKQIGSKISPAYLSEASGNSGIKPGDVQGTPVKFTDVQAYPAPTYTGVITEFTPPV</sequence>
<dbReference type="EMBL" id="LAZR01016988">
    <property type="protein sequence ID" value="KKM02242.1"/>
    <property type="molecule type" value="Genomic_DNA"/>
</dbReference>
<comment type="caution">
    <text evidence="1">The sequence shown here is derived from an EMBL/GenBank/DDBJ whole genome shotgun (WGS) entry which is preliminary data.</text>
</comment>
<reference evidence="1" key="1">
    <citation type="journal article" date="2015" name="Nature">
        <title>Complex archaea that bridge the gap between prokaryotes and eukaryotes.</title>
        <authorList>
            <person name="Spang A."/>
            <person name="Saw J.H."/>
            <person name="Jorgensen S.L."/>
            <person name="Zaremba-Niedzwiedzka K."/>
            <person name="Martijn J."/>
            <person name="Lind A.E."/>
            <person name="van Eijk R."/>
            <person name="Schleper C."/>
            <person name="Guy L."/>
            <person name="Ettema T.J."/>
        </authorList>
    </citation>
    <scope>NUCLEOTIDE SEQUENCE</scope>
</reference>
<gene>
    <name evidence="1" type="ORF">LCGC14_1786410</name>
</gene>
<protein>
    <submittedName>
        <fullName evidence="1">Uncharacterized protein</fullName>
    </submittedName>
</protein>
<dbReference type="AlphaFoldDB" id="A0A0F9HGE0"/>
<evidence type="ECO:0000313" key="1">
    <source>
        <dbReference type="EMBL" id="KKM02242.1"/>
    </source>
</evidence>
<name>A0A0F9HGE0_9ZZZZ</name>
<proteinExistence type="predicted"/>
<organism evidence="1">
    <name type="scientific">marine sediment metagenome</name>
    <dbReference type="NCBI Taxonomy" id="412755"/>
    <lineage>
        <taxon>unclassified sequences</taxon>
        <taxon>metagenomes</taxon>
        <taxon>ecological metagenomes</taxon>
    </lineage>
</organism>